<organism evidence="2">
    <name type="scientific">mine drainage metagenome</name>
    <dbReference type="NCBI Taxonomy" id="410659"/>
    <lineage>
        <taxon>unclassified sequences</taxon>
        <taxon>metagenomes</taxon>
        <taxon>ecological metagenomes</taxon>
    </lineage>
</organism>
<accession>A0A1J5P680</accession>
<evidence type="ECO:0000313" key="2">
    <source>
        <dbReference type="EMBL" id="OIQ63335.1"/>
    </source>
</evidence>
<dbReference type="EMBL" id="MLJW01009097">
    <property type="protein sequence ID" value="OIQ63335.1"/>
    <property type="molecule type" value="Genomic_DNA"/>
</dbReference>
<feature type="transmembrane region" description="Helical" evidence="1">
    <location>
        <begin position="29"/>
        <end position="47"/>
    </location>
</feature>
<protein>
    <submittedName>
        <fullName evidence="2">Uncharacterized protein</fullName>
    </submittedName>
</protein>
<keyword evidence="1" id="KW-0472">Membrane</keyword>
<dbReference type="AlphaFoldDB" id="A0A1J5P680"/>
<proteinExistence type="predicted"/>
<sequence>MHNSVQADFTFTAAGLIASHHDNFDFWRWSRQALGLGGWLLGWAPYFRTLMRRQTRAALDQYLADHA</sequence>
<name>A0A1J5P680_9ZZZZ</name>
<reference evidence="2" key="1">
    <citation type="submission" date="2016-10" db="EMBL/GenBank/DDBJ databases">
        <title>Sequence of Gallionella enrichment culture.</title>
        <authorList>
            <person name="Poehlein A."/>
            <person name="Muehling M."/>
            <person name="Daniel R."/>
        </authorList>
    </citation>
    <scope>NUCLEOTIDE SEQUENCE</scope>
</reference>
<keyword evidence="1" id="KW-1133">Transmembrane helix</keyword>
<gene>
    <name evidence="2" type="ORF">GALL_551220</name>
</gene>
<evidence type="ECO:0000256" key="1">
    <source>
        <dbReference type="SAM" id="Phobius"/>
    </source>
</evidence>
<comment type="caution">
    <text evidence="2">The sequence shown here is derived from an EMBL/GenBank/DDBJ whole genome shotgun (WGS) entry which is preliminary data.</text>
</comment>
<keyword evidence="1" id="KW-0812">Transmembrane</keyword>